<dbReference type="AlphaFoldDB" id="A0A4U1BU79"/>
<protein>
    <recommendedName>
        <fullName evidence="3">Glycine dehydrogenase</fullName>
    </recommendedName>
</protein>
<dbReference type="EMBL" id="SWBP01000006">
    <property type="protein sequence ID" value="TKB95898.1"/>
    <property type="molecule type" value="Genomic_DNA"/>
</dbReference>
<keyword evidence="2" id="KW-1185">Reference proteome</keyword>
<evidence type="ECO:0008006" key="3">
    <source>
        <dbReference type="Google" id="ProtNLM"/>
    </source>
</evidence>
<sequence length="87" mass="10213">MIKLKILYNCLAATRLVSKGQHKQLNIKDSLSLKFHLAFCKCCQSFQADLDFVKENLMEMDEHGEKYFLNEAYKKELQKIVLTEINK</sequence>
<dbReference type="RefSeq" id="WP_136827276.1">
    <property type="nucleotide sequence ID" value="NZ_SWBP01000006.1"/>
</dbReference>
<reference evidence="1 2" key="1">
    <citation type="submission" date="2019-04" db="EMBL/GenBank/DDBJ databases">
        <title>Pedobacter sp. AR-3-17 sp. nov., isolated from Arctic soil.</title>
        <authorList>
            <person name="Dahal R.H."/>
            <person name="Kim D.-U."/>
        </authorList>
    </citation>
    <scope>NUCLEOTIDE SEQUENCE [LARGE SCALE GENOMIC DNA]</scope>
    <source>
        <strain evidence="1 2">AR-3-17</strain>
    </source>
</reference>
<dbReference type="Proteomes" id="UP000308181">
    <property type="component" value="Unassembled WGS sequence"/>
</dbReference>
<gene>
    <name evidence="1" type="ORF">FA046_14575</name>
</gene>
<proteinExistence type="predicted"/>
<dbReference type="OrthoDB" id="886726at2"/>
<comment type="caution">
    <text evidence="1">The sequence shown here is derived from an EMBL/GenBank/DDBJ whole genome shotgun (WGS) entry which is preliminary data.</text>
</comment>
<evidence type="ECO:0000313" key="1">
    <source>
        <dbReference type="EMBL" id="TKB95898.1"/>
    </source>
</evidence>
<organism evidence="1 2">
    <name type="scientific">Pedobacter cryophilus</name>
    <dbReference type="NCBI Taxonomy" id="2571271"/>
    <lineage>
        <taxon>Bacteria</taxon>
        <taxon>Pseudomonadati</taxon>
        <taxon>Bacteroidota</taxon>
        <taxon>Sphingobacteriia</taxon>
        <taxon>Sphingobacteriales</taxon>
        <taxon>Sphingobacteriaceae</taxon>
        <taxon>Pedobacter</taxon>
    </lineage>
</organism>
<name>A0A4U1BU79_9SPHI</name>
<evidence type="ECO:0000313" key="2">
    <source>
        <dbReference type="Proteomes" id="UP000308181"/>
    </source>
</evidence>
<accession>A0A4U1BU79</accession>